<accession>A0A537JIC6</accession>
<reference evidence="1 2" key="1">
    <citation type="journal article" date="2019" name="Nat. Microbiol.">
        <title>Mediterranean grassland soil C-N compound turnover is dependent on rainfall and depth, and is mediated by genomically divergent microorganisms.</title>
        <authorList>
            <person name="Diamond S."/>
            <person name="Andeer P.F."/>
            <person name="Li Z."/>
            <person name="Crits-Christoph A."/>
            <person name="Burstein D."/>
            <person name="Anantharaman K."/>
            <person name="Lane K.R."/>
            <person name="Thomas B.C."/>
            <person name="Pan C."/>
            <person name="Northen T.R."/>
            <person name="Banfield J.F."/>
        </authorList>
    </citation>
    <scope>NUCLEOTIDE SEQUENCE [LARGE SCALE GENOMIC DNA]</scope>
    <source>
        <strain evidence="1">NP_7</strain>
    </source>
</reference>
<sequence length="298" mass="33348">MRFPLFSTVMPPAARESSCVVCGPTSVVPVMSCGEFRIVRCGRCGLIYVDGAHELAWLEKFYGPAYFRSDGDTVCGYRDYLWDRPLHLANAGTLLETIEGATRGPGRRLLDIGCAYGFLLEAAGARGWSASGVEIAAEASQFARDRLGLDVYAGNLEDAPFEPETFDVVCMIGTIEHMTDPMQSVRVASRLLKKGGLLVVTTIDVEGRLGYFSWKPPEHLFYFSFRTLSNLLQKAGFSVEFRRTYWVSYRLSDVAFRLLTYWGLASTMRVVRMLEALNLHRVPMRIPTNEILVISRKA</sequence>
<gene>
    <name evidence="1" type="ORF">E6H04_03310</name>
</gene>
<dbReference type="CDD" id="cd02440">
    <property type="entry name" value="AdoMet_MTases"/>
    <property type="match status" value="1"/>
</dbReference>
<dbReference type="InterPro" id="IPR029063">
    <property type="entry name" value="SAM-dependent_MTases_sf"/>
</dbReference>
<keyword evidence="1" id="KW-0489">Methyltransferase</keyword>
<evidence type="ECO:0000313" key="1">
    <source>
        <dbReference type="EMBL" id="TMI83291.1"/>
    </source>
</evidence>
<dbReference type="PANTHER" id="PTHR43861:SF6">
    <property type="entry name" value="METHYLTRANSFERASE TYPE 11"/>
    <property type="match status" value="1"/>
</dbReference>
<dbReference type="Pfam" id="PF13489">
    <property type="entry name" value="Methyltransf_23"/>
    <property type="match status" value="1"/>
</dbReference>
<dbReference type="GO" id="GO:0008168">
    <property type="term" value="F:methyltransferase activity"/>
    <property type="evidence" value="ECO:0007669"/>
    <property type="project" value="UniProtKB-KW"/>
</dbReference>
<dbReference type="EMBL" id="VBAO01000081">
    <property type="protein sequence ID" value="TMI83291.1"/>
    <property type="molecule type" value="Genomic_DNA"/>
</dbReference>
<protein>
    <submittedName>
        <fullName evidence="1">Class I SAM-dependent methyltransferase</fullName>
    </submittedName>
</protein>
<dbReference type="Proteomes" id="UP000320048">
    <property type="component" value="Unassembled WGS sequence"/>
</dbReference>
<dbReference type="PANTHER" id="PTHR43861">
    <property type="entry name" value="TRANS-ACONITATE 2-METHYLTRANSFERASE-RELATED"/>
    <property type="match status" value="1"/>
</dbReference>
<organism evidence="1 2">
    <name type="scientific">Candidatus Segetimicrobium genomatis</name>
    <dbReference type="NCBI Taxonomy" id="2569760"/>
    <lineage>
        <taxon>Bacteria</taxon>
        <taxon>Bacillati</taxon>
        <taxon>Candidatus Sysuimicrobiota</taxon>
        <taxon>Candidatus Sysuimicrobiia</taxon>
        <taxon>Candidatus Sysuimicrobiales</taxon>
        <taxon>Candidatus Segetimicrobiaceae</taxon>
        <taxon>Candidatus Segetimicrobium</taxon>
    </lineage>
</organism>
<evidence type="ECO:0000313" key="2">
    <source>
        <dbReference type="Proteomes" id="UP000320048"/>
    </source>
</evidence>
<name>A0A537JIC6_9BACT</name>
<proteinExistence type="predicted"/>
<keyword evidence="1" id="KW-0808">Transferase</keyword>
<dbReference type="Gene3D" id="3.40.50.150">
    <property type="entry name" value="Vaccinia Virus protein VP39"/>
    <property type="match status" value="1"/>
</dbReference>
<dbReference type="GO" id="GO:0032259">
    <property type="term" value="P:methylation"/>
    <property type="evidence" value="ECO:0007669"/>
    <property type="project" value="UniProtKB-KW"/>
</dbReference>
<comment type="caution">
    <text evidence="1">The sequence shown here is derived from an EMBL/GenBank/DDBJ whole genome shotgun (WGS) entry which is preliminary data.</text>
</comment>
<dbReference type="SUPFAM" id="SSF53335">
    <property type="entry name" value="S-adenosyl-L-methionine-dependent methyltransferases"/>
    <property type="match status" value="1"/>
</dbReference>
<dbReference type="AlphaFoldDB" id="A0A537JIC6"/>